<dbReference type="EMBL" id="FNHF01000001">
    <property type="protein sequence ID" value="SDL65296.1"/>
    <property type="molecule type" value="Genomic_DNA"/>
</dbReference>
<dbReference type="Gene3D" id="1.10.260.40">
    <property type="entry name" value="lambda repressor-like DNA-binding domains"/>
    <property type="match status" value="1"/>
</dbReference>
<dbReference type="CDD" id="cd00093">
    <property type="entry name" value="HTH_XRE"/>
    <property type="match status" value="1"/>
</dbReference>
<evidence type="ECO:0000313" key="3">
    <source>
        <dbReference type="Proteomes" id="UP000182347"/>
    </source>
</evidence>
<dbReference type="RefSeq" id="WP_074597099.1">
    <property type="nucleotide sequence ID" value="NZ_FNHF01000001.1"/>
</dbReference>
<evidence type="ECO:0000259" key="1">
    <source>
        <dbReference type="PROSITE" id="PS50943"/>
    </source>
</evidence>
<dbReference type="SMART" id="SM00530">
    <property type="entry name" value="HTH_XRE"/>
    <property type="match status" value="1"/>
</dbReference>
<evidence type="ECO:0000313" key="2">
    <source>
        <dbReference type="EMBL" id="SDL65296.1"/>
    </source>
</evidence>
<dbReference type="InterPro" id="IPR001387">
    <property type="entry name" value="Cro/C1-type_HTH"/>
</dbReference>
<keyword evidence="2" id="KW-0238">DNA-binding</keyword>
<accession>A0A1G9LTI1</accession>
<gene>
    <name evidence="2" type="ORF">SAMN05216244_0287</name>
</gene>
<name>A0A1G9LTI1_9BACI</name>
<dbReference type="Proteomes" id="UP000182347">
    <property type="component" value="Unassembled WGS sequence"/>
</dbReference>
<keyword evidence="3" id="KW-1185">Reference proteome</keyword>
<dbReference type="Pfam" id="PF12844">
    <property type="entry name" value="HTH_19"/>
    <property type="match status" value="1"/>
</dbReference>
<dbReference type="GO" id="GO:0003677">
    <property type="term" value="F:DNA binding"/>
    <property type="evidence" value="ECO:0007669"/>
    <property type="project" value="UniProtKB-KW"/>
</dbReference>
<reference evidence="3" key="1">
    <citation type="submission" date="2016-10" db="EMBL/GenBank/DDBJ databases">
        <authorList>
            <person name="Varghese N."/>
            <person name="Submissions S."/>
        </authorList>
    </citation>
    <scope>NUCLEOTIDE SEQUENCE [LARGE SCALE GENOMIC DNA]</scope>
    <source>
        <strain evidence="3">CGMCC 1.6199</strain>
    </source>
</reference>
<sequence>MDKTILSNQISSKIKLIRVERNYTQDKMAAILGISKKTLVQIEKGRTVANWTTTTAICALFRNSEVIRNMLGGDVLEVIETIAHTSIEEPLEIHTEDKVWWNNLSERNGYTLQQNVQSQHYRIVNPDKQRWYSSTDKEAAFAKFGQVNGLVAPK</sequence>
<feature type="domain" description="HTH cro/C1-type" evidence="1">
    <location>
        <begin position="14"/>
        <end position="47"/>
    </location>
</feature>
<dbReference type="SUPFAM" id="SSF47413">
    <property type="entry name" value="lambda repressor-like DNA-binding domains"/>
    <property type="match status" value="1"/>
</dbReference>
<dbReference type="STRING" id="482461.SAMN05216244_0287"/>
<protein>
    <submittedName>
        <fullName evidence="2">DNA-binding transcriptional regulator, XRE-family HTH domain</fullName>
    </submittedName>
</protein>
<dbReference type="InterPro" id="IPR010982">
    <property type="entry name" value="Lambda_DNA-bd_dom_sf"/>
</dbReference>
<dbReference type="PROSITE" id="PS50943">
    <property type="entry name" value="HTH_CROC1"/>
    <property type="match status" value="1"/>
</dbReference>
<dbReference type="AlphaFoldDB" id="A0A1G9LTI1"/>
<proteinExistence type="predicted"/>
<dbReference type="OrthoDB" id="1796720at2"/>
<organism evidence="2 3">
    <name type="scientific">Sediminibacillus halophilus</name>
    <dbReference type="NCBI Taxonomy" id="482461"/>
    <lineage>
        <taxon>Bacteria</taxon>
        <taxon>Bacillati</taxon>
        <taxon>Bacillota</taxon>
        <taxon>Bacilli</taxon>
        <taxon>Bacillales</taxon>
        <taxon>Bacillaceae</taxon>
        <taxon>Sediminibacillus</taxon>
    </lineage>
</organism>